<dbReference type="SUPFAM" id="SSF52833">
    <property type="entry name" value="Thioredoxin-like"/>
    <property type="match status" value="1"/>
</dbReference>
<accession>A0A1F4XTP8</accession>
<evidence type="ECO:0000313" key="1">
    <source>
        <dbReference type="EMBL" id="OGC85065.1"/>
    </source>
</evidence>
<dbReference type="Proteomes" id="UP000178091">
    <property type="component" value="Unassembled WGS sequence"/>
</dbReference>
<name>A0A1F4XTP8_9BACT</name>
<organism evidence="1 2">
    <name type="scientific">Candidatus Adlerbacteria bacterium RIFCSPHIGHO2_12_FULL_53_18</name>
    <dbReference type="NCBI Taxonomy" id="1797242"/>
    <lineage>
        <taxon>Bacteria</taxon>
        <taxon>Candidatus Adleribacteriota</taxon>
    </lineage>
</organism>
<evidence type="ECO:0000313" key="2">
    <source>
        <dbReference type="Proteomes" id="UP000178091"/>
    </source>
</evidence>
<dbReference type="AlphaFoldDB" id="A0A1F4XTP8"/>
<comment type="caution">
    <text evidence="1">The sequence shown here is derived from an EMBL/GenBank/DDBJ whole genome shotgun (WGS) entry which is preliminary data.</text>
</comment>
<sequence>MAFVITATIFSIAFFIAARIDQNRVADVRAMQDAIAIDLLSTETQFELLGNLDCELLGEHPVLSEELTSLAERLSYTENNLGSDNEQVTQLKKQYSLLQIKDYLLMQEISRKCGEKPVFVLYFYSNEGDCDDCTRAGEVLTYLRQEYPGLRVYSFDYHLDLGALQTLIALRKVTGSLPAFIINNRAPIYGFKNVEEMQELIPELATLATSTSAVEEEE</sequence>
<evidence type="ECO:0008006" key="3">
    <source>
        <dbReference type="Google" id="ProtNLM"/>
    </source>
</evidence>
<reference evidence="1 2" key="1">
    <citation type="journal article" date="2016" name="Nat. Commun.">
        <title>Thousands of microbial genomes shed light on interconnected biogeochemical processes in an aquifer system.</title>
        <authorList>
            <person name="Anantharaman K."/>
            <person name="Brown C.T."/>
            <person name="Hug L.A."/>
            <person name="Sharon I."/>
            <person name="Castelle C.J."/>
            <person name="Probst A.J."/>
            <person name="Thomas B.C."/>
            <person name="Singh A."/>
            <person name="Wilkins M.J."/>
            <person name="Karaoz U."/>
            <person name="Brodie E.L."/>
            <person name="Williams K.H."/>
            <person name="Hubbard S.S."/>
            <person name="Banfield J.F."/>
        </authorList>
    </citation>
    <scope>NUCLEOTIDE SEQUENCE [LARGE SCALE GENOMIC DNA]</scope>
</reference>
<dbReference type="InterPro" id="IPR036249">
    <property type="entry name" value="Thioredoxin-like_sf"/>
</dbReference>
<dbReference type="EMBL" id="MEWW01000005">
    <property type="protein sequence ID" value="OGC85065.1"/>
    <property type="molecule type" value="Genomic_DNA"/>
</dbReference>
<protein>
    <recommendedName>
        <fullName evidence="3">Thioredoxin domain-containing protein</fullName>
    </recommendedName>
</protein>
<proteinExistence type="predicted"/>
<gene>
    <name evidence="1" type="ORF">A3F55_02250</name>
</gene>